<name>A0YDV5_9GAMM</name>
<dbReference type="Proteomes" id="UP000004931">
    <property type="component" value="Unassembled WGS sequence"/>
</dbReference>
<comment type="similarity">
    <text evidence="9">Belongs to the GSP H family.</text>
</comment>
<evidence type="ECO:0000313" key="14">
    <source>
        <dbReference type="Proteomes" id="UP000004931"/>
    </source>
</evidence>
<gene>
    <name evidence="13" type="ORF">GP2143_10342</name>
</gene>
<proteinExistence type="inferred from homology"/>
<evidence type="ECO:0000256" key="9">
    <source>
        <dbReference type="ARBA" id="ARBA00025772"/>
    </source>
</evidence>
<keyword evidence="5" id="KW-0997">Cell inner membrane</keyword>
<dbReference type="Pfam" id="PF12019">
    <property type="entry name" value="GspH"/>
    <property type="match status" value="1"/>
</dbReference>
<dbReference type="OrthoDB" id="5705058at2"/>
<keyword evidence="6 11" id="KW-0812">Transmembrane</keyword>
<evidence type="ECO:0000256" key="6">
    <source>
        <dbReference type="ARBA" id="ARBA00022692"/>
    </source>
</evidence>
<evidence type="ECO:0000259" key="12">
    <source>
        <dbReference type="Pfam" id="PF12019"/>
    </source>
</evidence>
<evidence type="ECO:0000256" key="1">
    <source>
        <dbReference type="ARBA" id="ARBA00004377"/>
    </source>
</evidence>
<dbReference type="STRING" id="247633.GP2143_10342"/>
<evidence type="ECO:0000256" key="11">
    <source>
        <dbReference type="SAM" id="Phobius"/>
    </source>
</evidence>
<dbReference type="GO" id="GO:0015627">
    <property type="term" value="C:type II protein secretion system complex"/>
    <property type="evidence" value="ECO:0007669"/>
    <property type="project" value="InterPro"/>
</dbReference>
<dbReference type="Gene3D" id="3.55.40.10">
    <property type="entry name" value="minor pseudopilin epsh domain"/>
    <property type="match status" value="1"/>
</dbReference>
<comment type="caution">
    <text evidence="13">The sequence shown here is derived from an EMBL/GenBank/DDBJ whole genome shotgun (WGS) entry which is preliminary data.</text>
</comment>
<organism evidence="13 14">
    <name type="scientific">marine gamma proteobacterium HTCC2143</name>
    <dbReference type="NCBI Taxonomy" id="247633"/>
    <lineage>
        <taxon>Bacteria</taxon>
        <taxon>Pseudomonadati</taxon>
        <taxon>Pseudomonadota</taxon>
        <taxon>Gammaproteobacteria</taxon>
        <taxon>Cellvibrionales</taxon>
        <taxon>Spongiibacteraceae</taxon>
        <taxon>BD1-7 clade</taxon>
    </lineage>
</organism>
<dbReference type="EMBL" id="AAVT01000005">
    <property type="protein sequence ID" value="EAW30989.1"/>
    <property type="molecule type" value="Genomic_DNA"/>
</dbReference>
<dbReference type="eggNOG" id="COG4970">
    <property type="taxonomic scope" value="Bacteria"/>
</dbReference>
<dbReference type="InterPro" id="IPR012902">
    <property type="entry name" value="N_methyl_site"/>
</dbReference>
<feature type="domain" description="General secretion pathway GspH" evidence="12">
    <location>
        <begin position="50"/>
        <end position="170"/>
    </location>
</feature>
<keyword evidence="8 11" id="KW-0472">Membrane</keyword>
<evidence type="ECO:0000256" key="5">
    <source>
        <dbReference type="ARBA" id="ARBA00022519"/>
    </source>
</evidence>
<dbReference type="GO" id="GO:0015628">
    <property type="term" value="P:protein secretion by the type II secretion system"/>
    <property type="evidence" value="ECO:0007669"/>
    <property type="project" value="InterPro"/>
</dbReference>
<evidence type="ECO:0000256" key="7">
    <source>
        <dbReference type="ARBA" id="ARBA00022989"/>
    </source>
</evidence>
<dbReference type="InterPro" id="IPR022346">
    <property type="entry name" value="T2SS_GspH"/>
</dbReference>
<keyword evidence="4" id="KW-0488">Methylation</keyword>
<sequence>MNRLNQCQARGFTLVELMVTLAILGILVMAAAPNFSAALERNRIEAELKDLSSHVKLARSEAVSRSQTVTICRSSDQASCSTAAPAGNWSIGWITFLDLNGNATVDADDVLLRVHGGLGQNVLTVSDAIPDPIDDLQFTRNGVDTRATFEMCEDDGDDTMARALIMERTGRLMWSTDSDANNIAEDILRNDLSC</sequence>
<evidence type="ECO:0000256" key="10">
    <source>
        <dbReference type="ARBA" id="ARBA00030775"/>
    </source>
</evidence>
<dbReference type="SUPFAM" id="SSF54523">
    <property type="entry name" value="Pili subunits"/>
    <property type="match status" value="1"/>
</dbReference>
<evidence type="ECO:0000313" key="13">
    <source>
        <dbReference type="EMBL" id="EAW30989.1"/>
    </source>
</evidence>
<dbReference type="GO" id="GO:0005886">
    <property type="term" value="C:plasma membrane"/>
    <property type="evidence" value="ECO:0007669"/>
    <property type="project" value="UniProtKB-SubCell"/>
</dbReference>
<comment type="subcellular location">
    <subcellularLocation>
        <location evidence="1">Cell inner membrane</location>
        <topology evidence="1">Single-pass membrane protein</topology>
    </subcellularLocation>
</comment>
<dbReference type="PROSITE" id="PS00409">
    <property type="entry name" value="PROKAR_NTER_METHYL"/>
    <property type="match status" value="1"/>
</dbReference>
<keyword evidence="7 11" id="KW-1133">Transmembrane helix</keyword>
<feature type="transmembrane region" description="Helical" evidence="11">
    <location>
        <begin position="12"/>
        <end position="32"/>
    </location>
</feature>
<dbReference type="Pfam" id="PF07963">
    <property type="entry name" value="N_methyl"/>
    <property type="match status" value="1"/>
</dbReference>
<dbReference type="AlphaFoldDB" id="A0YDV5"/>
<evidence type="ECO:0000256" key="8">
    <source>
        <dbReference type="ARBA" id="ARBA00023136"/>
    </source>
</evidence>
<evidence type="ECO:0000256" key="4">
    <source>
        <dbReference type="ARBA" id="ARBA00022481"/>
    </source>
</evidence>
<accession>A0YDV5</accession>
<protein>
    <recommendedName>
        <fullName evidence="2">Type II secretion system protein H</fullName>
    </recommendedName>
    <alternativeName>
        <fullName evidence="10">General secretion pathway protein H</fullName>
    </alternativeName>
</protein>
<dbReference type="NCBIfam" id="TIGR02532">
    <property type="entry name" value="IV_pilin_GFxxxE"/>
    <property type="match status" value="1"/>
</dbReference>
<reference evidence="13 14" key="1">
    <citation type="journal article" date="2010" name="J. Bacteriol.">
        <title>Genome sequence of the oligotrophic marine Gammaproteobacterium HTCC2143, isolated from the Oregon Coast.</title>
        <authorList>
            <person name="Oh H.M."/>
            <person name="Kang I."/>
            <person name="Ferriera S."/>
            <person name="Giovannoni S.J."/>
            <person name="Cho J.C."/>
        </authorList>
    </citation>
    <scope>NUCLEOTIDE SEQUENCE [LARGE SCALE GENOMIC DNA]</scope>
    <source>
        <strain evidence="13 14">HTCC2143</strain>
    </source>
</reference>
<evidence type="ECO:0000256" key="2">
    <source>
        <dbReference type="ARBA" id="ARBA00021549"/>
    </source>
</evidence>
<keyword evidence="3" id="KW-1003">Cell membrane</keyword>
<keyword evidence="14" id="KW-1185">Reference proteome</keyword>
<dbReference type="InterPro" id="IPR045584">
    <property type="entry name" value="Pilin-like"/>
</dbReference>
<evidence type="ECO:0000256" key="3">
    <source>
        <dbReference type="ARBA" id="ARBA00022475"/>
    </source>
</evidence>